<name>A0A1F5YQN5_9BACT</name>
<dbReference type="InterPro" id="IPR006273">
    <property type="entry name" value="Orotate_PRibTrfase_bac"/>
</dbReference>
<protein>
    <recommendedName>
        <fullName evidence="2 7">Orotate phosphoribosyltransferase</fullName>
        <shortName evidence="7">OPRT</shortName>
        <shortName evidence="7">OPRTase</shortName>
        <ecNumber evidence="2 7">2.4.2.10</ecNumber>
    </recommendedName>
</protein>
<dbReference type="Pfam" id="PF00156">
    <property type="entry name" value="Pribosyltran"/>
    <property type="match status" value="1"/>
</dbReference>
<dbReference type="STRING" id="1817867.A3F83_07915"/>
<dbReference type="HAMAP" id="MF_01208">
    <property type="entry name" value="PyrE"/>
    <property type="match status" value="1"/>
</dbReference>
<keyword evidence="5 7" id="KW-0460">Magnesium</keyword>
<dbReference type="PANTHER" id="PTHR19278:SF9">
    <property type="entry name" value="URIDINE 5'-MONOPHOSPHATE SYNTHASE"/>
    <property type="match status" value="1"/>
</dbReference>
<evidence type="ECO:0000256" key="6">
    <source>
        <dbReference type="ARBA" id="ARBA00022975"/>
    </source>
</evidence>
<dbReference type="AlphaFoldDB" id="A0A1F5YQN5"/>
<dbReference type="InterPro" id="IPR000836">
    <property type="entry name" value="PRTase_dom"/>
</dbReference>
<reference evidence="9 10" key="1">
    <citation type="journal article" date="2016" name="Nat. Commun.">
        <title>Thousands of microbial genomes shed light on interconnected biogeochemical processes in an aquifer system.</title>
        <authorList>
            <person name="Anantharaman K."/>
            <person name="Brown C.T."/>
            <person name="Hug L.A."/>
            <person name="Sharon I."/>
            <person name="Castelle C.J."/>
            <person name="Probst A.J."/>
            <person name="Thomas B.C."/>
            <person name="Singh A."/>
            <person name="Wilkins M.J."/>
            <person name="Karaoz U."/>
            <person name="Brodie E.L."/>
            <person name="Williams K.H."/>
            <person name="Hubbard S.S."/>
            <person name="Banfield J.F."/>
        </authorList>
    </citation>
    <scope>NUCLEOTIDE SEQUENCE [LARGE SCALE GENOMIC DNA]</scope>
</reference>
<sequence length="197" mass="20811">MDANELMGLFKRYDAFLEGHFLLTSGLHSPHYFQCARILQHPEVAEKLGRALAGKLKDRLSGVKIDVVVSPAMGGLIIGHELGRALGCRAVFTERQEGVMTLRRFQLAQGEQAVVVEDVVTTGGSLLEAAAAAEKSGAGVRAVCCLVDRSSGKAAGLDSLVGLLKVDVVNYKAEQCPLCAQGLPLVKPGSRTAAKAN</sequence>
<comment type="function">
    <text evidence="7">Catalyzes the transfer of a ribosyl phosphate group from 5-phosphoribose 1-diphosphate to orotate, leading to the formation of orotidine monophosphate (OMP).</text>
</comment>
<keyword evidence="3 7" id="KW-0328">Glycosyltransferase</keyword>
<comment type="subunit">
    <text evidence="7">Homodimer.</text>
</comment>
<comment type="catalytic activity">
    <reaction evidence="7">
        <text>orotidine 5'-phosphate + diphosphate = orotate + 5-phospho-alpha-D-ribose 1-diphosphate</text>
        <dbReference type="Rhea" id="RHEA:10380"/>
        <dbReference type="ChEBI" id="CHEBI:30839"/>
        <dbReference type="ChEBI" id="CHEBI:33019"/>
        <dbReference type="ChEBI" id="CHEBI:57538"/>
        <dbReference type="ChEBI" id="CHEBI:58017"/>
        <dbReference type="EC" id="2.4.2.10"/>
    </reaction>
</comment>
<comment type="caution">
    <text evidence="7">Lacks conserved residue(s) required for the propagation of feature annotation.</text>
</comment>
<gene>
    <name evidence="7" type="primary">pyrE</name>
    <name evidence="9" type="ORF">A3F83_07915</name>
</gene>
<dbReference type="PANTHER" id="PTHR19278">
    <property type="entry name" value="OROTATE PHOSPHORIBOSYLTRANSFERASE"/>
    <property type="match status" value="1"/>
</dbReference>
<dbReference type="GO" id="GO:0044205">
    <property type="term" value="P:'de novo' UMP biosynthetic process"/>
    <property type="evidence" value="ECO:0007669"/>
    <property type="project" value="UniProtKB-UniRule"/>
</dbReference>
<accession>A0A1F5YQN5</accession>
<evidence type="ECO:0000313" key="9">
    <source>
        <dbReference type="EMBL" id="OGG02307.1"/>
    </source>
</evidence>
<feature type="binding site" evidence="7">
    <location>
        <position position="149"/>
    </location>
    <ligand>
        <name>orotate</name>
        <dbReference type="ChEBI" id="CHEBI:30839"/>
    </ligand>
</feature>
<dbReference type="InterPro" id="IPR023031">
    <property type="entry name" value="OPRT"/>
</dbReference>
<evidence type="ECO:0000256" key="3">
    <source>
        <dbReference type="ARBA" id="ARBA00022676"/>
    </source>
</evidence>
<feature type="domain" description="Phosphoribosyltransferase" evidence="8">
    <location>
        <begin position="37"/>
        <end position="158"/>
    </location>
</feature>
<dbReference type="SUPFAM" id="SSF53271">
    <property type="entry name" value="PRTase-like"/>
    <property type="match status" value="1"/>
</dbReference>
<evidence type="ECO:0000256" key="2">
    <source>
        <dbReference type="ARBA" id="ARBA00011971"/>
    </source>
</evidence>
<evidence type="ECO:0000256" key="1">
    <source>
        <dbReference type="ARBA" id="ARBA00004889"/>
    </source>
</evidence>
<dbReference type="InterPro" id="IPR029057">
    <property type="entry name" value="PRTase-like"/>
</dbReference>
<dbReference type="CDD" id="cd06223">
    <property type="entry name" value="PRTases_typeI"/>
    <property type="match status" value="1"/>
</dbReference>
<evidence type="ECO:0000259" key="8">
    <source>
        <dbReference type="Pfam" id="PF00156"/>
    </source>
</evidence>
<dbReference type="GO" id="GO:0019856">
    <property type="term" value="P:pyrimidine nucleobase biosynthetic process"/>
    <property type="evidence" value="ECO:0007669"/>
    <property type="project" value="InterPro"/>
</dbReference>
<evidence type="ECO:0000256" key="4">
    <source>
        <dbReference type="ARBA" id="ARBA00022679"/>
    </source>
</evidence>
<feature type="binding site" description="in other chain" evidence="7">
    <location>
        <begin position="117"/>
        <end position="125"/>
    </location>
    <ligand>
        <name>5-phospho-alpha-D-ribose 1-diphosphate</name>
        <dbReference type="ChEBI" id="CHEBI:58017"/>
        <note>ligand shared between dimeric partners</note>
    </ligand>
</feature>
<dbReference type="UniPathway" id="UPA00070">
    <property type="reaction ID" value="UER00119"/>
</dbReference>
<evidence type="ECO:0000256" key="7">
    <source>
        <dbReference type="HAMAP-Rule" id="MF_01208"/>
    </source>
</evidence>
<comment type="caution">
    <text evidence="9">The sequence shown here is derived from an EMBL/GenBank/DDBJ whole genome shotgun (WGS) entry which is preliminary data.</text>
</comment>
<feature type="binding site" evidence="7">
    <location>
        <position position="95"/>
    </location>
    <ligand>
        <name>5-phospho-alpha-D-ribose 1-diphosphate</name>
        <dbReference type="ChEBI" id="CHEBI:58017"/>
        <note>ligand shared between dimeric partners</note>
    </ligand>
</feature>
<feature type="binding site" evidence="7">
    <location>
        <position position="121"/>
    </location>
    <ligand>
        <name>orotate</name>
        <dbReference type="ChEBI" id="CHEBI:30839"/>
    </ligand>
</feature>
<comment type="similarity">
    <text evidence="7">Belongs to the purine/pyrimidine phosphoribosyltransferase family. PyrE subfamily.</text>
</comment>
<dbReference type="Proteomes" id="UP000179129">
    <property type="component" value="Unassembled WGS sequence"/>
</dbReference>
<dbReference type="EC" id="2.4.2.10" evidence="2 7"/>
<comment type="cofactor">
    <cofactor evidence="7">
        <name>Mg(2+)</name>
        <dbReference type="ChEBI" id="CHEBI:18420"/>
    </cofactor>
</comment>
<dbReference type="NCBIfam" id="TIGR01367">
    <property type="entry name" value="pyrE_Therm"/>
    <property type="match status" value="1"/>
</dbReference>
<evidence type="ECO:0000313" key="10">
    <source>
        <dbReference type="Proteomes" id="UP000179129"/>
    </source>
</evidence>
<keyword evidence="4 7" id="KW-0808">Transferase</keyword>
<comment type="pathway">
    <text evidence="1 7">Pyrimidine metabolism; UMP biosynthesis via de novo pathway; UMP from orotate: step 1/2.</text>
</comment>
<dbReference type="Gene3D" id="3.40.50.2020">
    <property type="match status" value="1"/>
</dbReference>
<dbReference type="GO" id="GO:0004588">
    <property type="term" value="F:orotate phosphoribosyltransferase activity"/>
    <property type="evidence" value="ECO:0007669"/>
    <property type="project" value="UniProtKB-UniRule"/>
</dbReference>
<keyword evidence="6 7" id="KW-0665">Pyrimidine biosynthesis</keyword>
<organism evidence="9 10">
    <name type="scientific">Candidatus Glassbacteria bacterium RIFCSPLOWO2_12_FULL_58_11</name>
    <dbReference type="NCBI Taxonomy" id="1817867"/>
    <lineage>
        <taxon>Bacteria</taxon>
        <taxon>Candidatus Glassiibacteriota</taxon>
    </lineage>
</organism>
<proteinExistence type="inferred from homology"/>
<dbReference type="EMBL" id="MFIX01000187">
    <property type="protein sequence ID" value="OGG02307.1"/>
    <property type="molecule type" value="Genomic_DNA"/>
</dbReference>
<dbReference type="GO" id="GO:0000287">
    <property type="term" value="F:magnesium ion binding"/>
    <property type="evidence" value="ECO:0007669"/>
    <property type="project" value="UniProtKB-UniRule"/>
</dbReference>
<evidence type="ECO:0000256" key="5">
    <source>
        <dbReference type="ARBA" id="ARBA00022842"/>
    </source>
</evidence>